<feature type="binding site" evidence="7">
    <location>
        <position position="22"/>
    </location>
    <ligand>
        <name>NADPH</name>
        <dbReference type="ChEBI" id="CHEBI:57783"/>
    </ligand>
</feature>
<evidence type="ECO:0000256" key="6">
    <source>
        <dbReference type="ARBA" id="ARBA00023264"/>
    </source>
</evidence>
<dbReference type="PANTHER" id="PTHR11728">
    <property type="entry name" value="GLYCEROL-3-PHOSPHATE DEHYDROGENASE"/>
    <property type="match status" value="1"/>
</dbReference>
<gene>
    <name evidence="7" type="primary">gpsA</name>
    <name evidence="12" type="ORF">ACFFUR_02035</name>
</gene>
<comment type="catalytic activity">
    <reaction evidence="7">
        <text>sn-glycerol 3-phosphate + NAD(+) = dihydroxyacetone phosphate + NADH + H(+)</text>
        <dbReference type="Rhea" id="RHEA:11092"/>
        <dbReference type="ChEBI" id="CHEBI:15378"/>
        <dbReference type="ChEBI" id="CHEBI:57540"/>
        <dbReference type="ChEBI" id="CHEBI:57597"/>
        <dbReference type="ChEBI" id="CHEBI:57642"/>
        <dbReference type="ChEBI" id="CHEBI:57945"/>
        <dbReference type="EC" id="1.1.1.94"/>
    </reaction>
</comment>
<feature type="binding site" evidence="7">
    <location>
        <position position="300"/>
    </location>
    <ligand>
        <name>NADPH</name>
        <dbReference type="ChEBI" id="CHEBI:57783"/>
    </ligand>
</feature>
<feature type="binding site" evidence="7">
    <location>
        <position position="263"/>
    </location>
    <ligand>
        <name>sn-glycerol 3-phosphate</name>
        <dbReference type="ChEBI" id="CHEBI:57597"/>
    </ligand>
</feature>
<keyword evidence="5 7" id="KW-0594">Phospholipid biosynthesis</keyword>
<dbReference type="Proteomes" id="UP001589654">
    <property type="component" value="Unassembled WGS sequence"/>
</dbReference>
<keyword evidence="13" id="KW-1185">Reference proteome</keyword>
<dbReference type="InterPro" id="IPR006168">
    <property type="entry name" value="G3P_DH_NAD-dep"/>
</dbReference>
<evidence type="ECO:0000259" key="11">
    <source>
        <dbReference type="Pfam" id="PF07479"/>
    </source>
</evidence>
<dbReference type="RefSeq" id="WP_290246823.1">
    <property type="nucleotide sequence ID" value="NZ_JAUFQT010000001.1"/>
</dbReference>
<dbReference type="Gene3D" id="3.40.50.720">
    <property type="entry name" value="NAD(P)-binding Rossmann-like Domain"/>
    <property type="match status" value="1"/>
</dbReference>
<keyword evidence="7 8" id="KW-0520">NAD</keyword>
<accession>A0ABV5J195</accession>
<evidence type="ECO:0000256" key="2">
    <source>
        <dbReference type="ARBA" id="ARBA00022516"/>
    </source>
</evidence>
<dbReference type="PIRSF" id="PIRSF000114">
    <property type="entry name" value="Glycerol-3-P_dh"/>
    <property type="match status" value="1"/>
</dbReference>
<evidence type="ECO:0000256" key="4">
    <source>
        <dbReference type="ARBA" id="ARBA00023098"/>
    </source>
</evidence>
<feature type="binding site" evidence="7">
    <location>
        <position position="159"/>
    </location>
    <ligand>
        <name>NADPH</name>
        <dbReference type="ChEBI" id="CHEBI:57783"/>
    </ligand>
</feature>
<dbReference type="SUPFAM" id="SSF51735">
    <property type="entry name" value="NAD(P)-binding Rossmann-fold domains"/>
    <property type="match status" value="1"/>
</dbReference>
<feature type="binding site" evidence="7">
    <location>
        <position position="210"/>
    </location>
    <ligand>
        <name>sn-glycerol 3-phosphate</name>
        <dbReference type="ChEBI" id="CHEBI:57597"/>
    </ligand>
</feature>
<evidence type="ECO:0000256" key="9">
    <source>
        <dbReference type="RuleBase" id="RU000439"/>
    </source>
</evidence>
<keyword evidence="4 7" id="KW-0443">Lipid metabolism</keyword>
<dbReference type="InterPro" id="IPR011128">
    <property type="entry name" value="G3P_DH_NAD-dep_N"/>
</dbReference>
<comment type="caution">
    <text evidence="7">Lacks conserved residue(s) required for the propagation of feature annotation.</text>
</comment>
<feature type="domain" description="Glycerol-3-phosphate dehydrogenase NAD-dependent N-terminal" evidence="10">
    <location>
        <begin position="14"/>
        <end position="177"/>
    </location>
</feature>
<dbReference type="Pfam" id="PF01210">
    <property type="entry name" value="NAD_Gly3P_dh_N"/>
    <property type="match status" value="1"/>
</dbReference>
<dbReference type="PANTHER" id="PTHR11728:SF1">
    <property type="entry name" value="GLYCEROL-3-PHOSPHATE DEHYDROGENASE [NAD(+)] 2, CHLOROPLASTIC"/>
    <property type="match status" value="1"/>
</dbReference>
<dbReference type="SUPFAM" id="SSF48179">
    <property type="entry name" value="6-phosphogluconate dehydrogenase C-terminal domain-like"/>
    <property type="match status" value="1"/>
</dbReference>
<feature type="binding site" evidence="7">
    <location>
        <position position="298"/>
    </location>
    <ligand>
        <name>NADPH</name>
        <dbReference type="ChEBI" id="CHEBI:57783"/>
    </ligand>
</feature>
<feature type="binding site" evidence="7">
    <location>
        <position position="41"/>
    </location>
    <ligand>
        <name>NADPH</name>
        <dbReference type="ChEBI" id="CHEBI:57783"/>
    </ligand>
</feature>
<feature type="domain" description="Glycerol-3-phosphate dehydrogenase NAD-dependent C-terminal" evidence="11">
    <location>
        <begin position="199"/>
        <end position="339"/>
    </location>
</feature>
<keyword evidence="6 7" id="KW-1208">Phospholipid metabolism</keyword>
<dbReference type="HAMAP" id="MF_00394">
    <property type="entry name" value="NAD_Glyc3P_dehydrog"/>
    <property type="match status" value="1"/>
</dbReference>
<proteinExistence type="inferred from homology"/>
<dbReference type="PROSITE" id="PS00957">
    <property type="entry name" value="NAD_G3PDH"/>
    <property type="match status" value="1"/>
</dbReference>
<dbReference type="NCBIfam" id="NF000942">
    <property type="entry name" value="PRK00094.1-4"/>
    <property type="match status" value="1"/>
</dbReference>
<dbReference type="InterPro" id="IPR008927">
    <property type="entry name" value="6-PGluconate_DH-like_C_sf"/>
</dbReference>
<feature type="binding site" evidence="7">
    <location>
        <position position="111"/>
    </location>
    <ligand>
        <name>sn-glycerol 3-phosphate</name>
        <dbReference type="ChEBI" id="CHEBI:57597"/>
    </ligand>
</feature>
<evidence type="ECO:0000313" key="12">
    <source>
        <dbReference type="EMBL" id="MFB9210571.1"/>
    </source>
</evidence>
<keyword evidence="2 7" id="KW-0444">Lipid biosynthesis</keyword>
<evidence type="ECO:0000256" key="5">
    <source>
        <dbReference type="ARBA" id="ARBA00023209"/>
    </source>
</evidence>
<sequence length="359" mass="38976">MSSKNFSRSSGKPVGVIGIGSFGTAIANILARKNKVIVYARKPEVVEEINLHHQAHGKPLNPCIRATTDPKILCESCEVMFPVVSSTGFREVMQKFAPYLLPYHILIHGTKGLSLNLPEGQSLKDVKKIKRENIWTMSEVILNETVVVRVGCLAGPNLAKELSKGQPAATVVASPYNEVILEGQRLLRSDNFQVYGNQDIIGVELSGVLKNIIAIASGALAGLGLGENAKGLLISRGMVELIHLGNALGGQAQSFIGLAGIGDLVATCSSTFSRNYTVGYRLAKGENLDEINDSMEEVAEGINTVKLMKTFLEGSGMRAPITENLYKVLYEGFKVEDALHYLMKYPFNVDIDFLLNKPN</sequence>
<feature type="binding site" evidence="7">
    <location>
        <position position="274"/>
    </location>
    <ligand>
        <name>NADPH</name>
        <dbReference type="ChEBI" id="CHEBI:57783"/>
    </ligand>
</feature>
<evidence type="ECO:0000259" key="10">
    <source>
        <dbReference type="Pfam" id="PF01210"/>
    </source>
</evidence>
<feature type="binding site" evidence="7">
    <location>
        <position position="155"/>
    </location>
    <ligand>
        <name>sn-glycerol 3-phosphate</name>
        <dbReference type="ChEBI" id="CHEBI:57597"/>
    </ligand>
</feature>
<dbReference type="PRINTS" id="PR00077">
    <property type="entry name" value="GPDHDRGNASE"/>
</dbReference>
<keyword evidence="7" id="KW-0963">Cytoplasm</keyword>
<dbReference type="EC" id="1.1.1.94" evidence="7"/>
<comment type="caution">
    <text evidence="12">The sequence shown here is derived from an EMBL/GenBank/DDBJ whole genome shotgun (WGS) entry which is preliminary data.</text>
</comment>
<dbReference type="InterPro" id="IPR006109">
    <property type="entry name" value="G3P_DH_NAD-dep_C"/>
</dbReference>
<keyword evidence="7" id="KW-0547">Nucleotide-binding</keyword>
<dbReference type="InterPro" id="IPR013328">
    <property type="entry name" value="6PGD_dom2"/>
</dbReference>
<evidence type="ECO:0000256" key="3">
    <source>
        <dbReference type="ARBA" id="ARBA00023002"/>
    </source>
</evidence>
<comment type="similarity">
    <text evidence="1 7 8">Belongs to the NAD-dependent glycerol-3-phosphate dehydrogenase family.</text>
</comment>
<evidence type="ECO:0000313" key="13">
    <source>
        <dbReference type="Proteomes" id="UP001589654"/>
    </source>
</evidence>
<name>A0ABV5J195_9BACT</name>
<feature type="binding site" evidence="7">
    <location>
        <position position="111"/>
    </location>
    <ligand>
        <name>NADPH</name>
        <dbReference type="ChEBI" id="CHEBI:57783"/>
    </ligand>
</feature>
<dbReference type="InterPro" id="IPR036291">
    <property type="entry name" value="NAD(P)-bd_dom_sf"/>
</dbReference>
<dbReference type="EMBL" id="JBHMEW010000008">
    <property type="protein sequence ID" value="MFB9210571.1"/>
    <property type="molecule type" value="Genomic_DNA"/>
</dbReference>
<evidence type="ECO:0000256" key="7">
    <source>
        <dbReference type="HAMAP-Rule" id="MF_00394"/>
    </source>
</evidence>
<comment type="catalytic activity">
    <reaction evidence="7 9">
        <text>sn-glycerol 3-phosphate + NADP(+) = dihydroxyacetone phosphate + NADPH + H(+)</text>
        <dbReference type="Rhea" id="RHEA:11096"/>
        <dbReference type="ChEBI" id="CHEBI:15378"/>
        <dbReference type="ChEBI" id="CHEBI:57597"/>
        <dbReference type="ChEBI" id="CHEBI:57642"/>
        <dbReference type="ChEBI" id="CHEBI:57783"/>
        <dbReference type="ChEBI" id="CHEBI:58349"/>
        <dbReference type="EC" id="1.1.1.94"/>
    </reaction>
</comment>
<feature type="binding site" evidence="7">
    <location>
        <position position="273"/>
    </location>
    <ligand>
        <name>sn-glycerol 3-phosphate</name>
        <dbReference type="ChEBI" id="CHEBI:57597"/>
    </ligand>
</feature>
<feature type="binding site" evidence="7">
    <location>
        <position position="21"/>
    </location>
    <ligand>
        <name>NADPH</name>
        <dbReference type="ChEBI" id="CHEBI:57783"/>
    </ligand>
</feature>
<keyword evidence="3 7" id="KW-0560">Oxidoreductase</keyword>
<feature type="binding site" evidence="7">
    <location>
        <position position="275"/>
    </location>
    <ligand>
        <name>sn-glycerol 3-phosphate</name>
        <dbReference type="ChEBI" id="CHEBI:57597"/>
    </ligand>
</feature>
<dbReference type="NCBIfam" id="NF000940">
    <property type="entry name" value="PRK00094.1-2"/>
    <property type="match status" value="1"/>
</dbReference>
<feature type="active site" description="Proton acceptor" evidence="7">
    <location>
        <position position="210"/>
    </location>
</feature>
<feature type="binding site" evidence="7">
    <location>
        <position position="274"/>
    </location>
    <ligand>
        <name>sn-glycerol 3-phosphate</name>
        <dbReference type="ChEBI" id="CHEBI:57597"/>
    </ligand>
</feature>
<evidence type="ECO:0000256" key="8">
    <source>
        <dbReference type="RuleBase" id="RU000437"/>
    </source>
</evidence>
<dbReference type="Pfam" id="PF07479">
    <property type="entry name" value="NAD_Gly3P_dh_C"/>
    <property type="match status" value="1"/>
</dbReference>
<reference evidence="12 13" key="1">
    <citation type="submission" date="2024-09" db="EMBL/GenBank/DDBJ databases">
        <authorList>
            <person name="Sun Q."/>
            <person name="Mori K."/>
        </authorList>
    </citation>
    <scope>NUCLEOTIDE SEQUENCE [LARGE SCALE GENOMIC DNA]</scope>
    <source>
        <strain evidence="12 13">CECT 7682</strain>
    </source>
</reference>
<organism evidence="12 13">
    <name type="scientific">Echinicola jeungdonensis</name>
    <dbReference type="NCBI Taxonomy" id="709343"/>
    <lineage>
        <taxon>Bacteria</taxon>
        <taxon>Pseudomonadati</taxon>
        <taxon>Bacteroidota</taxon>
        <taxon>Cytophagia</taxon>
        <taxon>Cytophagales</taxon>
        <taxon>Cyclobacteriaceae</taxon>
        <taxon>Echinicola</taxon>
    </lineage>
</organism>
<evidence type="ECO:0000256" key="1">
    <source>
        <dbReference type="ARBA" id="ARBA00011009"/>
    </source>
</evidence>
<feature type="binding site" evidence="7">
    <location>
        <position position="42"/>
    </location>
    <ligand>
        <name>NADPH</name>
        <dbReference type="ChEBI" id="CHEBI:57783"/>
    </ligand>
</feature>
<dbReference type="Gene3D" id="1.10.1040.10">
    <property type="entry name" value="N-(1-d-carboxylethyl)-l-norvaline Dehydrogenase, domain 2"/>
    <property type="match status" value="1"/>
</dbReference>
<keyword evidence="7" id="KW-0521">NADP</keyword>
<comment type="function">
    <text evidence="7">Catalyzes the reduction of the glycolytic intermediate dihydroxyacetone phosphate (DHAP) to sn-glycerol 3-phosphate (G3P), the key precursor for phospholipid synthesis.</text>
</comment>
<comment type="pathway">
    <text evidence="7">Membrane lipid metabolism; glycerophospholipid metabolism.</text>
</comment>
<dbReference type="GO" id="GO:0047952">
    <property type="term" value="F:glycerol-3-phosphate dehydrogenase [NAD(P)+] activity"/>
    <property type="evidence" value="ECO:0007669"/>
    <property type="project" value="UniProtKB-EC"/>
</dbReference>
<comment type="subcellular location">
    <subcellularLocation>
        <location evidence="7">Cytoplasm</location>
    </subcellularLocation>
</comment>
<protein>
    <recommendedName>
        <fullName evidence="7">Glycerol-3-phosphate dehydrogenase [NAD(P)+]</fullName>
        <ecNumber evidence="7">1.1.1.94</ecNumber>
    </recommendedName>
    <alternativeName>
        <fullName evidence="7">NAD(P)(+)-dependent glycerol-3-phosphate dehydrogenase</fullName>
    </alternativeName>
    <alternativeName>
        <fullName evidence="7">NAD(P)H-dependent dihydroxyacetone-phosphate reductase</fullName>
    </alternativeName>
</protein>